<protein>
    <submittedName>
        <fullName evidence="12">Peptidase domain-containing ABC transporter</fullName>
    </submittedName>
</protein>
<dbReference type="GO" id="GO:0005524">
    <property type="term" value="F:ATP binding"/>
    <property type="evidence" value="ECO:0007669"/>
    <property type="project" value="UniProtKB-KW"/>
</dbReference>
<feature type="transmembrane region" description="Helical" evidence="8">
    <location>
        <begin position="293"/>
        <end position="316"/>
    </location>
</feature>
<evidence type="ECO:0000256" key="5">
    <source>
        <dbReference type="ARBA" id="ARBA00022840"/>
    </source>
</evidence>
<feature type="domain" description="Peptidase C39" evidence="11">
    <location>
        <begin position="14"/>
        <end position="151"/>
    </location>
</feature>
<dbReference type="PROSITE" id="PS50929">
    <property type="entry name" value="ABC_TM1F"/>
    <property type="match status" value="1"/>
</dbReference>
<keyword evidence="2 8" id="KW-0812">Transmembrane</keyword>
<evidence type="ECO:0000256" key="4">
    <source>
        <dbReference type="ARBA" id="ARBA00022801"/>
    </source>
</evidence>
<proteinExistence type="predicted"/>
<dbReference type="AlphaFoldDB" id="A0A4U6CW69"/>
<keyword evidence="3" id="KW-0547">Nucleotide-binding</keyword>
<dbReference type="Gene3D" id="3.40.50.300">
    <property type="entry name" value="P-loop containing nucleotide triphosphate hydrolases"/>
    <property type="match status" value="1"/>
</dbReference>
<dbReference type="InterPro" id="IPR036640">
    <property type="entry name" value="ABC1_TM_sf"/>
</dbReference>
<evidence type="ECO:0000259" key="9">
    <source>
        <dbReference type="PROSITE" id="PS50893"/>
    </source>
</evidence>
<dbReference type="InterPro" id="IPR003439">
    <property type="entry name" value="ABC_transporter-like_ATP-bd"/>
</dbReference>
<dbReference type="PROSITE" id="PS50990">
    <property type="entry name" value="PEPTIDASE_C39"/>
    <property type="match status" value="1"/>
</dbReference>
<dbReference type="SUPFAM" id="SSF52540">
    <property type="entry name" value="P-loop containing nucleoside triphosphate hydrolases"/>
    <property type="match status" value="1"/>
</dbReference>
<evidence type="ECO:0000259" key="11">
    <source>
        <dbReference type="PROSITE" id="PS50990"/>
    </source>
</evidence>
<dbReference type="GO" id="GO:0006508">
    <property type="term" value="P:proteolysis"/>
    <property type="evidence" value="ECO:0007669"/>
    <property type="project" value="InterPro"/>
</dbReference>
<dbReference type="InterPro" id="IPR003593">
    <property type="entry name" value="AAA+_ATPase"/>
</dbReference>
<dbReference type="InterPro" id="IPR027417">
    <property type="entry name" value="P-loop_NTPase"/>
</dbReference>
<dbReference type="GO" id="GO:0016887">
    <property type="term" value="F:ATP hydrolysis activity"/>
    <property type="evidence" value="ECO:0007669"/>
    <property type="project" value="InterPro"/>
</dbReference>
<feature type="transmembrane region" description="Helical" evidence="8">
    <location>
        <begin position="442"/>
        <end position="463"/>
    </location>
</feature>
<keyword evidence="4" id="KW-0378">Hydrolase</keyword>
<feature type="transmembrane region" description="Helical" evidence="8">
    <location>
        <begin position="408"/>
        <end position="430"/>
    </location>
</feature>
<evidence type="ECO:0000256" key="7">
    <source>
        <dbReference type="ARBA" id="ARBA00023136"/>
    </source>
</evidence>
<dbReference type="InterPro" id="IPR011527">
    <property type="entry name" value="ABC1_TM_dom"/>
</dbReference>
<sequence length="741" mass="82790">MLNQQAIRKTFVRQQDSSDCGVACLGSVLYYYGGDISLERLRELSGTSIQGTTLLGLYEAAHQIGFDAEGCEADLAALVEHGEPTILHVIMEGDLEHYVLWYGVMNAGSKSAYTVNQDGFRKHIIGDPAQGIVELTDQELLKIWQSGKCLTLKPNNQFIKSDDQSGKKWAWFINLIREDISLLMTASGLGLLMAILGMVMAVFSQKLIDDILPSKNMTKLVTGISLVAFLLFVRIGLEMLRTYILLRQSKDFSNRIISKFYENLLNLPKAFFDKRKTGDIVARMNDTSRIQRVVSELAGQVLIDILVVTVSIGFLFFYSWQISLALLVCLPAYFLLIFRFHKPISANQRQVMQRYALSESNFISSISGIRPIKAFNRQAIFGELNRSIYGTYQDGIWGLGIIQLRLNLYASVSGVIILVGILAASSYMVLNGNLKTGELMAILGMSSSLLPSVAGLALLAIPLNEAKIAFERMYEFAGLPSENSSNGEKTDSFSFQNLQVKNITFRFPGRRAILNEFSLELKRGEILGLIGESGCGKSTLLQLIERFYKPESGQILINDDTNLESISLEGWRKIVACVTQDVHIFNGTVLDNVILGLKPDRENLEPFFNQEPYLTFLNTLPQGLMTLVGEEGLNLSGGQKQWIGIMRALFQKPALLLLDEATSAMDAQSEQKVLNLLNCLKTDMAILYVSHRLHTLANFCDRIYILDEGKLVTSGSHGKLLETDNMYSRFWKHLEPELLVR</sequence>
<comment type="caution">
    <text evidence="12">The sequence shown here is derived from an EMBL/GenBank/DDBJ whole genome shotgun (WGS) entry which is preliminary data.</text>
</comment>
<comment type="subcellular location">
    <subcellularLocation>
        <location evidence="1">Cell membrane</location>
        <topology evidence="1">Multi-pass membrane protein</topology>
    </subcellularLocation>
</comment>
<dbReference type="GO" id="GO:0005886">
    <property type="term" value="C:plasma membrane"/>
    <property type="evidence" value="ECO:0007669"/>
    <property type="project" value="UniProtKB-SubCell"/>
</dbReference>
<evidence type="ECO:0000313" key="13">
    <source>
        <dbReference type="Proteomes" id="UP000304900"/>
    </source>
</evidence>
<dbReference type="GO" id="GO:0008233">
    <property type="term" value="F:peptidase activity"/>
    <property type="evidence" value="ECO:0007669"/>
    <property type="project" value="InterPro"/>
</dbReference>
<name>A0A4U6CW69_9BACT</name>
<evidence type="ECO:0000313" key="12">
    <source>
        <dbReference type="EMBL" id="TKT87388.1"/>
    </source>
</evidence>
<gene>
    <name evidence="12" type="ORF">FDK13_30555</name>
</gene>
<evidence type="ECO:0000256" key="1">
    <source>
        <dbReference type="ARBA" id="ARBA00004651"/>
    </source>
</evidence>
<keyword evidence="6 8" id="KW-1133">Transmembrane helix</keyword>
<evidence type="ECO:0000256" key="2">
    <source>
        <dbReference type="ARBA" id="ARBA00022692"/>
    </source>
</evidence>
<dbReference type="InterPro" id="IPR005074">
    <property type="entry name" value="Peptidase_C39"/>
</dbReference>
<dbReference type="PROSITE" id="PS50893">
    <property type="entry name" value="ABC_TRANSPORTER_2"/>
    <property type="match status" value="1"/>
</dbReference>
<dbReference type="OrthoDB" id="9769115at2"/>
<dbReference type="GO" id="GO:0015421">
    <property type="term" value="F:ABC-type oligopeptide transporter activity"/>
    <property type="evidence" value="ECO:0007669"/>
    <property type="project" value="TreeGrafter"/>
</dbReference>
<dbReference type="SMART" id="SM00382">
    <property type="entry name" value="AAA"/>
    <property type="match status" value="1"/>
</dbReference>
<dbReference type="Pfam" id="PF00005">
    <property type="entry name" value="ABC_tran"/>
    <property type="match status" value="1"/>
</dbReference>
<dbReference type="Proteomes" id="UP000304900">
    <property type="component" value="Unassembled WGS sequence"/>
</dbReference>
<feature type="domain" description="ABC transporter" evidence="9">
    <location>
        <begin position="498"/>
        <end position="733"/>
    </location>
</feature>
<dbReference type="Pfam" id="PF00664">
    <property type="entry name" value="ABC_membrane"/>
    <property type="match status" value="1"/>
</dbReference>
<dbReference type="RefSeq" id="WP_137343816.1">
    <property type="nucleotide sequence ID" value="NZ_BSQH01000016.1"/>
</dbReference>
<dbReference type="EMBL" id="SZVO01000020">
    <property type="protein sequence ID" value="TKT87388.1"/>
    <property type="molecule type" value="Genomic_DNA"/>
</dbReference>
<dbReference type="Gene3D" id="3.90.70.10">
    <property type="entry name" value="Cysteine proteinases"/>
    <property type="match status" value="1"/>
</dbReference>
<dbReference type="Pfam" id="PF03412">
    <property type="entry name" value="Peptidase_C39"/>
    <property type="match status" value="1"/>
</dbReference>
<dbReference type="Gene3D" id="1.20.1560.10">
    <property type="entry name" value="ABC transporter type 1, transmembrane domain"/>
    <property type="match status" value="1"/>
</dbReference>
<keyword evidence="7 8" id="KW-0472">Membrane</keyword>
<dbReference type="PANTHER" id="PTHR43394:SF1">
    <property type="entry name" value="ATP-BINDING CASSETTE SUB-FAMILY B MEMBER 10, MITOCHONDRIAL"/>
    <property type="match status" value="1"/>
</dbReference>
<reference evidence="12 13" key="1">
    <citation type="submission" date="2019-05" db="EMBL/GenBank/DDBJ databases">
        <title>Dyadobacter AR-3-8 sp. nov., isolated from arctic soil.</title>
        <authorList>
            <person name="Chaudhary D.K."/>
        </authorList>
    </citation>
    <scope>NUCLEOTIDE SEQUENCE [LARGE SCALE GENOMIC DNA]</scope>
    <source>
        <strain evidence="12 13">AR-3-8</strain>
    </source>
</reference>
<dbReference type="SUPFAM" id="SSF90123">
    <property type="entry name" value="ABC transporter transmembrane region"/>
    <property type="match status" value="1"/>
</dbReference>
<feature type="transmembrane region" description="Helical" evidence="8">
    <location>
        <begin position="223"/>
        <end position="246"/>
    </location>
</feature>
<dbReference type="CDD" id="cd18570">
    <property type="entry name" value="ABC_6TM_PCAT1_LagD_like"/>
    <property type="match status" value="1"/>
</dbReference>
<feature type="transmembrane region" description="Helical" evidence="8">
    <location>
        <begin position="322"/>
        <end position="340"/>
    </location>
</feature>
<evidence type="ECO:0000256" key="6">
    <source>
        <dbReference type="ARBA" id="ARBA00022989"/>
    </source>
</evidence>
<evidence type="ECO:0000256" key="8">
    <source>
        <dbReference type="SAM" id="Phobius"/>
    </source>
</evidence>
<accession>A0A4U6CW69</accession>
<dbReference type="InterPro" id="IPR039421">
    <property type="entry name" value="Type_1_exporter"/>
</dbReference>
<evidence type="ECO:0000256" key="3">
    <source>
        <dbReference type="ARBA" id="ARBA00022741"/>
    </source>
</evidence>
<dbReference type="PANTHER" id="PTHR43394">
    <property type="entry name" value="ATP-DEPENDENT PERMEASE MDL1, MITOCHONDRIAL"/>
    <property type="match status" value="1"/>
</dbReference>
<keyword evidence="13" id="KW-1185">Reference proteome</keyword>
<evidence type="ECO:0000259" key="10">
    <source>
        <dbReference type="PROSITE" id="PS50929"/>
    </source>
</evidence>
<feature type="domain" description="ABC transmembrane type-1" evidence="10">
    <location>
        <begin position="189"/>
        <end position="465"/>
    </location>
</feature>
<keyword evidence="5" id="KW-0067">ATP-binding</keyword>
<organism evidence="12 13">
    <name type="scientific">Dyadobacter frigoris</name>
    <dbReference type="NCBI Taxonomy" id="2576211"/>
    <lineage>
        <taxon>Bacteria</taxon>
        <taxon>Pseudomonadati</taxon>
        <taxon>Bacteroidota</taxon>
        <taxon>Cytophagia</taxon>
        <taxon>Cytophagales</taxon>
        <taxon>Spirosomataceae</taxon>
        <taxon>Dyadobacter</taxon>
    </lineage>
</organism>
<feature type="transmembrane region" description="Helical" evidence="8">
    <location>
        <begin position="182"/>
        <end position="203"/>
    </location>
</feature>